<proteinExistence type="predicted"/>
<organism evidence="1 2">
    <name type="scientific">Pleurodeles waltl</name>
    <name type="common">Iberian ribbed newt</name>
    <dbReference type="NCBI Taxonomy" id="8319"/>
    <lineage>
        <taxon>Eukaryota</taxon>
        <taxon>Metazoa</taxon>
        <taxon>Chordata</taxon>
        <taxon>Craniata</taxon>
        <taxon>Vertebrata</taxon>
        <taxon>Euteleostomi</taxon>
        <taxon>Amphibia</taxon>
        <taxon>Batrachia</taxon>
        <taxon>Caudata</taxon>
        <taxon>Salamandroidea</taxon>
        <taxon>Salamandridae</taxon>
        <taxon>Pleurodelinae</taxon>
        <taxon>Pleurodeles</taxon>
    </lineage>
</organism>
<dbReference type="AlphaFoldDB" id="A0AAV7TTA7"/>
<protein>
    <submittedName>
        <fullName evidence="1">Uncharacterized protein</fullName>
    </submittedName>
</protein>
<name>A0AAV7TTA7_PLEWA</name>
<dbReference type="Proteomes" id="UP001066276">
    <property type="component" value="Chromosome 3_2"/>
</dbReference>
<sequence>MRPQCTVDTGSTLGYFLFHLERKELGEIDSAPASSTDEVKTSCRGNMGKAVQAGEQSSATHHYFTGLRTALPQGSGSAVGPAGGDVRDWGSVYCPHRHKQARTPGSRRAHAAKGGLLEAPAPVGAHAPRVFVFCG</sequence>
<dbReference type="EMBL" id="JANPWB010000006">
    <property type="protein sequence ID" value="KAJ1179645.1"/>
    <property type="molecule type" value="Genomic_DNA"/>
</dbReference>
<comment type="caution">
    <text evidence="1">The sequence shown here is derived from an EMBL/GenBank/DDBJ whole genome shotgun (WGS) entry which is preliminary data.</text>
</comment>
<accession>A0AAV7TTA7</accession>
<reference evidence="1" key="1">
    <citation type="journal article" date="2022" name="bioRxiv">
        <title>Sequencing and chromosome-scale assembly of the giantPleurodeles waltlgenome.</title>
        <authorList>
            <person name="Brown T."/>
            <person name="Elewa A."/>
            <person name="Iarovenko S."/>
            <person name="Subramanian E."/>
            <person name="Araus A.J."/>
            <person name="Petzold A."/>
            <person name="Susuki M."/>
            <person name="Suzuki K.-i.T."/>
            <person name="Hayashi T."/>
            <person name="Toyoda A."/>
            <person name="Oliveira C."/>
            <person name="Osipova E."/>
            <person name="Leigh N.D."/>
            <person name="Simon A."/>
            <person name="Yun M.H."/>
        </authorList>
    </citation>
    <scope>NUCLEOTIDE SEQUENCE</scope>
    <source>
        <strain evidence="1">20211129_DDA</strain>
        <tissue evidence="1">Liver</tissue>
    </source>
</reference>
<gene>
    <name evidence="1" type="ORF">NDU88_004879</name>
</gene>
<evidence type="ECO:0000313" key="1">
    <source>
        <dbReference type="EMBL" id="KAJ1179645.1"/>
    </source>
</evidence>
<evidence type="ECO:0000313" key="2">
    <source>
        <dbReference type="Proteomes" id="UP001066276"/>
    </source>
</evidence>
<keyword evidence="2" id="KW-1185">Reference proteome</keyword>